<feature type="compositionally biased region" description="Basic residues" evidence="1">
    <location>
        <begin position="560"/>
        <end position="569"/>
    </location>
</feature>
<sequence>MNDIDSQTDLSTRRPYTSIHMSHEDDELGGFSNATGSDDEVEAQTANLGTNFHDAKWRRFRGFYRDQYLELYKSTYESAERDFESQDLPSTQLGVVHWTSDEKARLYEGLTRKGRHDLPALSRFVGTKSVLEIAAYLDWIQQQETDRQLFERRTRNISQADIPAAIEIGVECEEHLNKAADALSAFQEHFDYAAGQRSNKLWLIDKETATGLDAAGEELDKDPFESQDVGEDASTGSKTELFHLAKFLELSEKIFMVEELNNAASIEDVILETGETPSMTVDVVNDLYDIVVNLTRRIIQSILFLAQSRLKATTTAQSQSSQLVRHEDVIAAVNILKMEENSWDYWKRLPKRRGLAVFETAAGMKRKGTKAMTYGEVEGALSGRRLRTWESSSPSSAYSISPNPSQGAPSDDDNDQPHYSADREDEELETSDEGYSNSDYDDSNDSDETDVDSQSNMDEENQPQSRPTPQQRLERLQEEESEYLEHIDQIERQRDETQIFELLGIKPGISVKMETPVAAMERPKVLRKTPEEIRGWSAIYQAEWETQGDEDGDEDELHDTKRRKTGPAV</sequence>
<reference evidence="2 3" key="1">
    <citation type="submission" date="2017-03" db="EMBL/GenBank/DDBJ databases">
        <title>Genomes of endolithic fungi from Antarctica.</title>
        <authorList>
            <person name="Coleine C."/>
            <person name="Masonjones S."/>
            <person name="Stajich J.E."/>
        </authorList>
    </citation>
    <scope>NUCLEOTIDE SEQUENCE [LARGE SCALE GENOMIC DNA]</scope>
    <source>
        <strain evidence="2 3">CCFEE 6314</strain>
    </source>
</reference>
<organism evidence="2 3">
    <name type="scientific">Exophiala mesophila</name>
    <name type="common">Black yeast-like fungus</name>
    <dbReference type="NCBI Taxonomy" id="212818"/>
    <lineage>
        <taxon>Eukaryota</taxon>
        <taxon>Fungi</taxon>
        <taxon>Dikarya</taxon>
        <taxon>Ascomycota</taxon>
        <taxon>Pezizomycotina</taxon>
        <taxon>Eurotiomycetes</taxon>
        <taxon>Chaetothyriomycetidae</taxon>
        <taxon>Chaetothyriales</taxon>
        <taxon>Herpotrichiellaceae</taxon>
        <taxon>Exophiala</taxon>
    </lineage>
</organism>
<dbReference type="PANTHER" id="PTHR28079:SF1">
    <property type="entry name" value="RNA POLYMERASE I-SPECIFIC TRANSCRIPTION INITIATION FACTOR RRN5"/>
    <property type="match status" value="1"/>
</dbReference>
<accession>A0A438NJX1</accession>
<evidence type="ECO:0000256" key="1">
    <source>
        <dbReference type="SAM" id="MobiDB-lite"/>
    </source>
</evidence>
<feature type="compositionally biased region" description="Acidic residues" evidence="1">
    <location>
        <begin position="439"/>
        <end position="461"/>
    </location>
</feature>
<dbReference type="OrthoDB" id="2240312at2759"/>
<evidence type="ECO:0000313" key="3">
    <source>
        <dbReference type="Proteomes" id="UP000288859"/>
    </source>
</evidence>
<proteinExistence type="predicted"/>
<dbReference type="GO" id="GO:0042790">
    <property type="term" value="P:nucleolar large rRNA transcription by RNA polymerase I"/>
    <property type="evidence" value="ECO:0007669"/>
    <property type="project" value="InterPro"/>
</dbReference>
<dbReference type="InterPro" id="IPR039601">
    <property type="entry name" value="Rrn5"/>
</dbReference>
<feature type="compositionally biased region" description="Low complexity" evidence="1">
    <location>
        <begin position="391"/>
        <end position="405"/>
    </location>
</feature>
<feature type="compositionally biased region" description="Acidic residues" evidence="1">
    <location>
        <begin position="546"/>
        <end position="557"/>
    </location>
</feature>
<evidence type="ECO:0008006" key="4">
    <source>
        <dbReference type="Google" id="ProtNLM"/>
    </source>
</evidence>
<dbReference type="Proteomes" id="UP000288859">
    <property type="component" value="Unassembled WGS sequence"/>
</dbReference>
<name>A0A438NJX1_EXOME</name>
<dbReference type="AlphaFoldDB" id="A0A438NJX1"/>
<feature type="region of interest" description="Disordered" evidence="1">
    <location>
        <begin position="1"/>
        <end position="37"/>
    </location>
</feature>
<feature type="region of interest" description="Disordered" evidence="1">
    <location>
        <begin position="385"/>
        <end position="480"/>
    </location>
</feature>
<feature type="region of interest" description="Disordered" evidence="1">
    <location>
        <begin position="544"/>
        <end position="569"/>
    </location>
</feature>
<comment type="caution">
    <text evidence="2">The sequence shown here is derived from an EMBL/GenBank/DDBJ whole genome shotgun (WGS) entry which is preliminary data.</text>
</comment>
<dbReference type="GO" id="GO:0001181">
    <property type="term" value="F:RNA polymerase I general transcription initiation factor activity"/>
    <property type="evidence" value="ECO:0007669"/>
    <property type="project" value="TreeGrafter"/>
</dbReference>
<dbReference type="GO" id="GO:0006361">
    <property type="term" value="P:transcription initiation at RNA polymerase I promoter"/>
    <property type="evidence" value="ECO:0007669"/>
    <property type="project" value="TreeGrafter"/>
</dbReference>
<evidence type="ECO:0000313" key="2">
    <source>
        <dbReference type="EMBL" id="RVX76050.1"/>
    </source>
</evidence>
<dbReference type="GO" id="GO:0000182">
    <property type="term" value="F:rDNA binding"/>
    <property type="evidence" value="ECO:0007669"/>
    <property type="project" value="TreeGrafter"/>
</dbReference>
<feature type="compositionally biased region" description="Polar residues" evidence="1">
    <location>
        <begin position="1"/>
        <end position="10"/>
    </location>
</feature>
<protein>
    <recommendedName>
        <fullName evidence="4">Myb-like domain-containing protein</fullName>
    </recommendedName>
</protein>
<dbReference type="VEuPathDB" id="FungiDB:PV10_01601"/>
<feature type="compositionally biased region" description="Acidic residues" evidence="1">
    <location>
        <begin position="423"/>
        <end position="432"/>
    </location>
</feature>
<dbReference type="EMBL" id="NAJM01000001">
    <property type="protein sequence ID" value="RVX76050.1"/>
    <property type="molecule type" value="Genomic_DNA"/>
</dbReference>
<gene>
    <name evidence="2" type="ORF">B0A52_00407</name>
</gene>
<dbReference type="GO" id="GO:0000500">
    <property type="term" value="C:RNA polymerase I upstream activating factor complex"/>
    <property type="evidence" value="ECO:0007669"/>
    <property type="project" value="InterPro"/>
</dbReference>
<dbReference type="PANTHER" id="PTHR28079">
    <property type="entry name" value="RNA POLYMERASE I-SPECIFIC TRANSCRIPTION INITIATION FACTOR RRN5"/>
    <property type="match status" value="1"/>
</dbReference>